<proteinExistence type="predicted"/>
<protein>
    <submittedName>
        <fullName evidence="1">Uncharacterized protein</fullName>
    </submittedName>
</protein>
<sequence>VLKFFPDVVDQTQAAVLALSLFIDWVNRMPSSRPEFREPEDVRDEDELYYPLEWIFHDLRFSPGVPRLDGLDSGATVTEYLDLRLNKILDGLRVTRQPWPHGLPGTLGEADETGYVAPGQSLSAPMASDLAALGIDSLIHAIDSIPVGEHAAREVLEWNKMAVETLAWSWQFLNVPYGGSRGQNAITVFDWSRLHVMLADSTILYFAIHDDVVDWFEEVEGESERVDALMSIWEGPGWYETSVNEFIGPNLPLYLALEEFVGNRFYYRQFHKRWVELVGCRWPIARW</sequence>
<comment type="caution">
    <text evidence="1">The sequence shown here is derived from an EMBL/GenBank/DDBJ whole genome shotgun (WGS) entry which is preliminary data.</text>
</comment>
<reference evidence="1" key="1">
    <citation type="journal article" date="2015" name="Nature">
        <title>Complex archaea that bridge the gap between prokaryotes and eukaryotes.</title>
        <authorList>
            <person name="Spang A."/>
            <person name="Saw J.H."/>
            <person name="Jorgensen S.L."/>
            <person name="Zaremba-Niedzwiedzka K."/>
            <person name="Martijn J."/>
            <person name="Lind A.E."/>
            <person name="van Eijk R."/>
            <person name="Schleper C."/>
            <person name="Guy L."/>
            <person name="Ettema T.J."/>
        </authorList>
    </citation>
    <scope>NUCLEOTIDE SEQUENCE</scope>
</reference>
<gene>
    <name evidence="1" type="ORF">LCGC14_2927300</name>
</gene>
<organism evidence="1">
    <name type="scientific">marine sediment metagenome</name>
    <dbReference type="NCBI Taxonomy" id="412755"/>
    <lineage>
        <taxon>unclassified sequences</taxon>
        <taxon>metagenomes</taxon>
        <taxon>ecological metagenomes</taxon>
    </lineage>
</organism>
<accession>A0A0F8ZUN6</accession>
<evidence type="ECO:0000313" key="1">
    <source>
        <dbReference type="EMBL" id="KKK70109.1"/>
    </source>
</evidence>
<dbReference type="EMBL" id="LAZR01058335">
    <property type="protein sequence ID" value="KKK70109.1"/>
    <property type="molecule type" value="Genomic_DNA"/>
</dbReference>
<dbReference type="AlphaFoldDB" id="A0A0F8ZUN6"/>
<name>A0A0F8ZUN6_9ZZZZ</name>
<feature type="non-terminal residue" evidence="1">
    <location>
        <position position="1"/>
    </location>
</feature>